<protein>
    <submittedName>
        <fullName evidence="3">DDHD domain-containing protein</fullName>
    </submittedName>
</protein>
<dbReference type="GO" id="GO:0004620">
    <property type="term" value="F:phospholipase activity"/>
    <property type="evidence" value="ECO:0007669"/>
    <property type="project" value="TreeGrafter"/>
</dbReference>
<reference evidence="3" key="1">
    <citation type="journal article" date="2020" name="Stud. Mycol.">
        <title>101 Dothideomycetes genomes: a test case for predicting lifestyles and emergence of pathogens.</title>
        <authorList>
            <person name="Haridas S."/>
            <person name="Albert R."/>
            <person name="Binder M."/>
            <person name="Bloem J."/>
            <person name="Labutti K."/>
            <person name="Salamov A."/>
            <person name="Andreopoulos B."/>
            <person name="Baker S."/>
            <person name="Barry K."/>
            <person name="Bills G."/>
            <person name="Bluhm B."/>
            <person name="Cannon C."/>
            <person name="Castanera R."/>
            <person name="Culley D."/>
            <person name="Daum C."/>
            <person name="Ezra D."/>
            <person name="Gonzalez J."/>
            <person name="Henrissat B."/>
            <person name="Kuo A."/>
            <person name="Liang C."/>
            <person name="Lipzen A."/>
            <person name="Lutzoni F."/>
            <person name="Magnuson J."/>
            <person name="Mondo S."/>
            <person name="Nolan M."/>
            <person name="Ohm R."/>
            <person name="Pangilinan J."/>
            <person name="Park H.-J."/>
            <person name="Ramirez L."/>
            <person name="Alfaro M."/>
            <person name="Sun H."/>
            <person name="Tritt A."/>
            <person name="Yoshinaga Y."/>
            <person name="Zwiers L.-H."/>
            <person name="Turgeon B."/>
            <person name="Goodwin S."/>
            <person name="Spatafora J."/>
            <person name="Crous P."/>
            <person name="Grigoriev I."/>
        </authorList>
    </citation>
    <scope>NUCLEOTIDE SEQUENCE</scope>
    <source>
        <strain evidence="3">CBS 113389</strain>
    </source>
</reference>
<organism evidence="3 4">
    <name type="scientific">Neohortaea acidophila</name>
    <dbReference type="NCBI Taxonomy" id="245834"/>
    <lineage>
        <taxon>Eukaryota</taxon>
        <taxon>Fungi</taxon>
        <taxon>Dikarya</taxon>
        <taxon>Ascomycota</taxon>
        <taxon>Pezizomycotina</taxon>
        <taxon>Dothideomycetes</taxon>
        <taxon>Dothideomycetidae</taxon>
        <taxon>Mycosphaerellales</taxon>
        <taxon>Teratosphaeriaceae</taxon>
        <taxon>Neohortaea</taxon>
    </lineage>
</organism>
<dbReference type="SMART" id="SM01127">
    <property type="entry name" value="DDHD"/>
    <property type="match status" value="1"/>
</dbReference>
<keyword evidence="4" id="KW-1185">Reference proteome</keyword>
<feature type="compositionally biased region" description="Basic and acidic residues" evidence="1">
    <location>
        <begin position="181"/>
        <end position="207"/>
    </location>
</feature>
<feature type="compositionally biased region" description="Low complexity" evidence="1">
    <location>
        <begin position="112"/>
        <end position="131"/>
    </location>
</feature>
<evidence type="ECO:0000256" key="1">
    <source>
        <dbReference type="SAM" id="MobiDB-lite"/>
    </source>
</evidence>
<sequence length="916" mass="101346">MASEANQYIRKALHNTPPPPPIRARFFYASPVPIDDPLSPLPPSTQGSASAKQPAKAFSEYDNIALDKAWHELRQRVLKFRGKQNERSRSKETSRTRARAGSVRDGRRRSDSATNSIASRSRVARSAAARSGIMEDSEDEDEGAADDSHLPITAAEVSTSPNTTGNPFIRAPSRTKIRALQQEERAARPKMATRDTYEWDDASHLAEHSPAPEVREKDEDPHAKVVVGVSRLHQVEMPELQMTPIYWTPIQDTAPVVRGTWFYQDTMLPVETAVANMLEAGYVDRQVWTETWKDELNSAVEVGAAGEMKIVHKLWPEQMPDSRPVSRRGTADVFTDDIVQEATSALVEDPDTPEQAREKAVQAACAIIDIASGANGADNKASGTPVYGYQGQVRSFADFGVIYANKKEARLLKPSLMPSEYFGRRPLANYIRKGYKLGIAVVRGFDQALWNKLHPPKTTAKAEKANRGAAASSATAPAIPPHVTSKADVGIGDADRPQVTDLILIVHGIGQKWASRYESFHFTHAINSFRREINVELGSPEIRARLRDGLGGIMALPVNWRHSLSFEEGGYRDDDSTVNEFSLADITPETLPSVRNIVSDVMLDIPYYMSHHQSKMISAVIREANRVYQLWCKNNPGFAKNGRVHLIAHSLGSVMAIDILSRQPTIVPDRLSDPTTINLESEHLEHFLFNTSNLYLAGSPAGFFLLLKKAQLLPRIDHPSAVALEDPSSNTSTICGERGQYGCIAVENVYNIINPYDPVAYRMNAAVDAAYSASLKQAHIPSATPGWFGVGTKTSLFSGKTSSIKPTAAKNTASTTPTTTLPRLPSNVELETHNFTREERAEKRMYLLNDNGQIDFFVRYGGGAFDIQYLTMLSAHSSYWLLKDFVRMVVTETGRREGKQGAFLGMRAEKRRKGPR</sequence>
<dbReference type="PANTHER" id="PTHR23509:SF6">
    <property type="entry name" value="PHOSPHOLIPASE C1020.13C-RELATED"/>
    <property type="match status" value="1"/>
</dbReference>
<dbReference type="PROSITE" id="PS51043">
    <property type="entry name" value="DDHD"/>
    <property type="match status" value="1"/>
</dbReference>
<dbReference type="Proteomes" id="UP000799767">
    <property type="component" value="Unassembled WGS sequence"/>
</dbReference>
<dbReference type="AlphaFoldDB" id="A0A6A6PSW0"/>
<dbReference type="InterPro" id="IPR029058">
    <property type="entry name" value="AB_hydrolase_fold"/>
</dbReference>
<dbReference type="GO" id="GO:0005737">
    <property type="term" value="C:cytoplasm"/>
    <property type="evidence" value="ECO:0007669"/>
    <property type="project" value="TreeGrafter"/>
</dbReference>
<dbReference type="Pfam" id="PF02862">
    <property type="entry name" value="DDHD"/>
    <property type="match status" value="2"/>
</dbReference>
<feature type="compositionally biased region" description="Acidic residues" evidence="1">
    <location>
        <begin position="135"/>
        <end position="145"/>
    </location>
</feature>
<feature type="compositionally biased region" description="Basic and acidic residues" evidence="1">
    <location>
        <begin position="102"/>
        <end position="111"/>
    </location>
</feature>
<feature type="domain" description="DDHD" evidence="2">
    <location>
        <begin position="687"/>
        <end position="895"/>
    </location>
</feature>
<dbReference type="GeneID" id="54476418"/>
<evidence type="ECO:0000259" key="2">
    <source>
        <dbReference type="PROSITE" id="PS51043"/>
    </source>
</evidence>
<evidence type="ECO:0000313" key="4">
    <source>
        <dbReference type="Proteomes" id="UP000799767"/>
    </source>
</evidence>
<evidence type="ECO:0000313" key="3">
    <source>
        <dbReference type="EMBL" id="KAF2483188.1"/>
    </source>
</evidence>
<dbReference type="GO" id="GO:0046872">
    <property type="term" value="F:metal ion binding"/>
    <property type="evidence" value="ECO:0007669"/>
    <property type="project" value="InterPro"/>
</dbReference>
<feature type="compositionally biased region" description="Basic and acidic residues" evidence="1">
    <location>
        <begin position="83"/>
        <end position="95"/>
    </location>
</feature>
<name>A0A6A6PSW0_9PEZI</name>
<dbReference type="InterPro" id="IPR004177">
    <property type="entry name" value="DDHD_dom"/>
</dbReference>
<feature type="region of interest" description="Disordered" evidence="1">
    <location>
        <begin position="1"/>
        <end position="54"/>
    </location>
</feature>
<dbReference type="RefSeq" id="XP_033589758.1">
    <property type="nucleotide sequence ID" value="XM_033735416.1"/>
</dbReference>
<dbReference type="EMBL" id="MU001635">
    <property type="protein sequence ID" value="KAF2483188.1"/>
    <property type="molecule type" value="Genomic_DNA"/>
</dbReference>
<proteinExistence type="predicted"/>
<feature type="region of interest" description="Disordered" evidence="1">
    <location>
        <begin position="81"/>
        <end position="220"/>
    </location>
</feature>
<dbReference type="InterPro" id="IPR058055">
    <property type="entry name" value="PA-PLA1"/>
</dbReference>
<accession>A0A6A6PSW0</accession>
<dbReference type="SUPFAM" id="SSF53474">
    <property type="entry name" value="alpha/beta-Hydrolases"/>
    <property type="match status" value="1"/>
</dbReference>
<dbReference type="PANTHER" id="PTHR23509">
    <property type="entry name" value="PA-PL1 PHOSPHOLIPASE FAMILY"/>
    <property type="match status" value="1"/>
</dbReference>
<dbReference type="OrthoDB" id="69269at2759"/>
<feature type="compositionally biased region" description="Polar residues" evidence="1">
    <location>
        <begin position="156"/>
        <end position="166"/>
    </location>
</feature>
<gene>
    <name evidence="3" type="ORF">BDY17DRAFT_310239</name>
</gene>